<dbReference type="PANTHER" id="PTHR35564:SF4">
    <property type="entry name" value="CYTOPLASMIC PROTEIN"/>
    <property type="match status" value="1"/>
</dbReference>
<dbReference type="NCBIfam" id="TIGR03347">
    <property type="entry name" value="VI_chp_1"/>
    <property type="match status" value="1"/>
</dbReference>
<gene>
    <name evidence="1" type="primary">tssG</name>
    <name evidence="1" type="ORF">DEM27_13270</name>
</gene>
<keyword evidence="2" id="KW-1185">Reference proteome</keyword>
<dbReference type="Proteomes" id="UP000245252">
    <property type="component" value="Unassembled WGS sequence"/>
</dbReference>
<evidence type="ECO:0000313" key="1">
    <source>
        <dbReference type="EMBL" id="PWE55652.1"/>
    </source>
</evidence>
<dbReference type="OrthoDB" id="1523296at2"/>
<dbReference type="RefSeq" id="WP_109458729.1">
    <property type="nucleotide sequence ID" value="NZ_QFBC01000005.1"/>
</dbReference>
<sequence>MASTRRRPRTSLEADLFEQPQLYELFQAIQLIEAMAAQDSRRLGLPPVDPVGQGVDPANAALNIRSAVPLGFAAAEVSSVRRPRSGGPVELTQTIVGLTGPSGVLPHALSELVQVSVRERNMALREFFDLFNNRLAGLLYSAWAKYRISVERQRAAMLTTSQPIDHALKSIVGLGLPSTANRTAAPDSTFVFFGGLLGRQGRSAMAIERALSGTLGHQLKIEQFHGEWLAIAPADRSRLPHRDDRDGAFARLGDDLVIGERTFDIRSTVLICVRALNYRDFRSLLPDGNRSQLLSDVAANALGPDKVFRIRLELKAAEVPNLTLEADSQSPTASRLGWNTWLTSPKPRTQAVTTEFKPLPHLR</sequence>
<protein>
    <submittedName>
        <fullName evidence="1">Type VI secretion system baseplate subunit TssG</fullName>
    </submittedName>
</protein>
<comment type="caution">
    <text evidence="1">The sequence shown here is derived from an EMBL/GenBank/DDBJ whole genome shotgun (WGS) entry which is preliminary data.</text>
</comment>
<proteinExistence type="predicted"/>
<dbReference type="EMBL" id="QFBC01000005">
    <property type="protein sequence ID" value="PWE55652.1"/>
    <property type="molecule type" value="Genomic_DNA"/>
</dbReference>
<reference evidence="1 2" key="1">
    <citation type="submission" date="2018-05" db="EMBL/GenBank/DDBJ databases">
        <title>The draft genome of strain NS-104.</title>
        <authorList>
            <person name="Hang P."/>
            <person name="Jiang J."/>
        </authorList>
    </citation>
    <scope>NUCLEOTIDE SEQUENCE [LARGE SCALE GENOMIC DNA]</scope>
    <source>
        <strain evidence="1 2">NS-104</strain>
    </source>
</reference>
<name>A0A2U2DQV6_9HYPH</name>
<dbReference type="AlphaFoldDB" id="A0A2U2DQV6"/>
<dbReference type="PANTHER" id="PTHR35564">
    <property type="match status" value="1"/>
</dbReference>
<accession>A0A2U2DQV6</accession>
<evidence type="ECO:0000313" key="2">
    <source>
        <dbReference type="Proteomes" id="UP000245252"/>
    </source>
</evidence>
<dbReference type="InterPro" id="IPR010732">
    <property type="entry name" value="T6SS_TssG-like"/>
</dbReference>
<organism evidence="1 2">
    <name type="scientific">Metarhizobium album</name>
    <dbReference type="NCBI Taxonomy" id="2182425"/>
    <lineage>
        <taxon>Bacteria</taxon>
        <taxon>Pseudomonadati</taxon>
        <taxon>Pseudomonadota</taxon>
        <taxon>Alphaproteobacteria</taxon>
        <taxon>Hyphomicrobiales</taxon>
        <taxon>Rhizobiaceae</taxon>
        <taxon>Metarhizobium</taxon>
    </lineage>
</organism>
<dbReference type="Pfam" id="PF06996">
    <property type="entry name" value="T6SS_TssG"/>
    <property type="match status" value="1"/>
</dbReference>